<dbReference type="Proteomes" id="UP000310108">
    <property type="component" value="Unassembled WGS sequence"/>
</dbReference>
<proteinExistence type="predicted"/>
<dbReference type="GO" id="GO:0030151">
    <property type="term" value="F:molybdenum ion binding"/>
    <property type="evidence" value="ECO:0007669"/>
    <property type="project" value="InterPro"/>
</dbReference>
<dbReference type="OrthoDB" id="17255at2759"/>
<sequence length="356" mass="38973">MDALTNMTLTEGHVAATPLTTVNAAVLLVVAIGTALLFSVRLFRSQTAGDALEISQLYVYPVKGLRGCELQEARVGQHGLVGDRTFSLQKVHRDKNDPSGKTHETLLIGRCLQLALFEASVHDESDEVAVKWHGRETDSGKRAAADGKADTGDEVRFPLSPGLESLEKCEVSLHLSRTTAYDMGDELASWFSNRLGFETRLVYIGDGSRAVLGSLAPNSRGGLKKARWTSRLRALVPSLAFREERLVFNDLGHYLVVTEASNSEVSSRFGGGAEMDVRKFRPNVVVKGASAPFAEDFWGELTFEGGVRMPLTSNCYRCQSITVDYETGEVAADDRGSAWKKLNRDRRVDKGAKYSP</sequence>
<dbReference type="InterPro" id="IPR011037">
    <property type="entry name" value="Pyrv_Knase-like_insert_dom_sf"/>
</dbReference>
<feature type="transmembrane region" description="Helical" evidence="1">
    <location>
        <begin position="20"/>
        <end position="40"/>
    </location>
</feature>
<dbReference type="GO" id="GO:0003824">
    <property type="term" value="F:catalytic activity"/>
    <property type="evidence" value="ECO:0007669"/>
    <property type="project" value="InterPro"/>
</dbReference>
<evidence type="ECO:0000259" key="2">
    <source>
        <dbReference type="PROSITE" id="PS51340"/>
    </source>
</evidence>
<dbReference type="EMBL" id="PJEX01000679">
    <property type="protein sequence ID" value="TKW48891.1"/>
    <property type="molecule type" value="Genomic_DNA"/>
</dbReference>
<dbReference type="InterPro" id="IPR005302">
    <property type="entry name" value="MoCF_Sase_C"/>
</dbReference>
<comment type="caution">
    <text evidence="3">The sequence shown here is derived from an EMBL/GenBank/DDBJ whole genome shotgun (WGS) entry which is preliminary data.</text>
</comment>
<dbReference type="GO" id="GO:0030170">
    <property type="term" value="F:pyridoxal phosphate binding"/>
    <property type="evidence" value="ECO:0007669"/>
    <property type="project" value="InterPro"/>
</dbReference>
<dbReference type="SUPFAM" id="SSF50800">
    <property type="entry name" value="PK beta-barrel domain-like"/>
    <property type="match status" value="1"/>
</dbReference>
<evidence type="ECO:0000313" key="4">
    <source>
        <dbReference type="Proteomes" id="UP000310108"/>
    </source>
</evidence>
<protein>
    <submittedName>
        <fullName evidence="3">Mitochondrial amidoxime reducing component 2</fullName>
    </submittedName>
</protein>
<dbReference type="Pfam" id="PF03476">
    <property type="entry name" value="MOSC_N"/>
    <property type="match status" value="1"/>
</dbReference>
<feature type="non-terminal residue" evidence="3">
    <location>
        <position position="356"/>
    </location>
</feature>
<dbReference type="AlphaFoldDB" id="A0A4U6X0K4"/>
<keyword evidence="1" id="KW-0472">Membrane</keyword>
<dbReference type="SUPFAM" id="SSF141673">
    <property type="entry name" value="MOSC N-terminal domain-like"/>
    <property type="match status" value="1"/>
</dbReference>
<gene>
    <name evidence="3" type="primary">Marc2</name>
    <name evidence="3" type="ORF">CTA1_4413</name>
</gene>
<accession>A0A4U6X0K4</accession>
<dbReference type="STRING" id="1306861.A0A4U6X0K4"/>
<evidence type="ECO:0000256" key="1">
    <source>
        <dbReference type="SAM" id="Phobius"/>
    </source>
</evidence>
<name>A0A4U6X0K4_9PEZI</name>
<feature type="domain" description="MOSC" evidence="2">
    <location>
        <begin position="209"/>
        <end position="356"/>
    </location>
</feature>
<keyword evidence="4" id="KW-1185">Reference proteome</keyword>
<dbReference type="PROSITE" id="PS51340">
    <property type="entry name" value="MOSC"/>
    <property type="match status" value="1"/>
</dbReference>
<reference evidence="3 4" key="1">
    <citation type="journal article" date="2019" name="PLoS ONE">
        <title>Comparative genome analysis indicates high evolutionary potential of pathogenicity genes in Colletotrichum tanaceti.</title>
        <authorList>
            <person name="Lelwala R.V."/>
            <person name="Korhonen P.K."/>
            <person name="Young N.D."/>
            <person name="Scott J.B."/>
            <person name="Ades P.A."/>
            <person name="Gasser R.B."/>
            <person name="Taylor P.W.J."/>
        </authorList>
    </citation>
    <scope>NUCLEOTIDE SEQUENCE [LARGE SCALE GENOMIC DNA]</scope>
    <source>
        <strain evidence="3">BRIP57314</strain>
    </source>
</reference>
<keyword evidence="1" id="KW-0812">Transmembrane</keyword>
<dbReference type="Pfam" id="PF03473">
    <property type="entry name" value="MOSC"/>
    <property type="match status" value="1"/>
</dbReference>
<dbReference type="InterPro" id="IPR005303">
    <property type="entry name" value="MOCOS_middle"/>
</dbReference>
<organism evidence="3 4">
    <name type="scientific">Colletotrichum tanaceti</name>
    <dbReference type="NCBI Taxonomy" id="1306861"/>
    <lineage>
        <taxon>Eukaryota</taxon>
        <taxon>Fungi</taxon>
        <taxon>Dikarya</taxon>
        <taxon>Ascomycota</taxon>
        <taxon>Pezizomycotina</taxon>
        <taxon>Sordariomycetes</taxon>
        <taxon>Hypocreomycetidae</taxon>
        <taxon>Glomerellales</taxon>
        <taxon>Glomerellaceae</taxon>
        <taxon>Colletotrichum</taxon>
        <taxon>Colletotrichum destructivum species complex</taxon>
    </lineage>
</organism>
<keyword evidence="1" id="KW-1133">Transmembrane helix</keyword>
<evidence type="ECO:0000313" key="3">
    <source>
        <dbReference type="EMBL" id="TKW48891.1"/>
    </source>
</evidence>